<evidence type="ECO:0000256" key="2">
    <source>
        <dbReference type="ARBA" id="ARBA00022801"/>
    </source>
</evidence>
<evidence type="ECO:0000256" key="1">
    <source>
        <dbReference type="ARBA" id="ARBA00022741"/>
    </source>
</evidence>
<protein>
    <submittedName>
        <fullName evidence="5">Biotin-dependent carboxyltransferase family protein</fullName>
    </submittedName>
</protein>
<dbReference type="Pfam" id="PF02626">
    <property type="entry name" value="CT_A_B"/>
    <property type="match status" value="1"/>
</dbReference>
<dbReference type="NCBIfam" id="TIGR00724">
    <property type="entry name" value="urea_amlyse_rel"/>
    <property type="match status" value="1"/>
</dbReference>
<organism evidence="5 6">
    <name type="scientific">Alcaligenes endophyticus</name>
    <dbReference type="NCBI Taxonomy" id="1929088"/>
    <lineage>
        <taxon>Bacteria</taxon>
        <taxon>Pseudomonadati</taxon>
        <taxon>Pseudomonadota</taxon>
        <taxon>Betaproteobacteria</taxon>
        <taxon>Burkholderiales</taxon>
        <taxon>Alcaligenaceae</taxon>
        <taxon>Alcaligenes</taxon>
    </lineage>
</organism>
<dbReference type="Proteomes" id="UP001168613">
    <property type="component" value="Unassembled WGS sequence"/>
</dbReference>
<feature type="domain" description="Carboxyltransferase" evidence="4">
    <location>
        <begin position="24"/>
        <end position="314"/>
    </location>
</feature>
<dbReference type="PANTHER" id="PTHR43309">
    <property type="entry name" value="5-OXOPROLINASE SUBUNIT C"/>
    <property type="match status" value="1"/>
</dbReference>
<name>A0ABT8EG40_9BURK</name>
<dbReference type="SMART" id="SM00797">
    <property type="entry name" value="AHS2"/>
    <property type="match status" value="1"/>
</dbReference>
<evidence type="ECO:0000256" key="3">
    <source>
        <dbReference type="ARBA" id="ARBA00022840"/>
    </source>
</evidence>
<dbReference type="RefSeq" id="WP_266122442.1">
    <property type="nucleotide sequence ID" value="NZ_JAJHNU010000001.1"/>
</dbReference>
<keyword evidence="1" id="KW-0547">Nucleotide-binding</keyword>
<comment type="caution">
    <text evidence="5">The sequence shown here is derived from an EMBL/GenBank/DDBJ whole genome shotgun (WGS) entry which is preliminary data.</text>
</comment>
<evidence type="ECO:0000259" key="4">
    <source>
        <dbReference type="SMART" id="SM00797"/>
    </source>
</evidence>
<sequence length="335" mass="36484">MSITVLKPGLCTSLQDRGRFGYQHLGVSPSGAMDELAHRMANLLVGNTQDYASLEITLQGPTLRFEQACLFALCGADLQARLNDQAIPSKRPILALPGSTLSFKGRLSGMRAYLAVHGGFAVEPVLGSQSTLLRSKFGGWQGRKLERDDQVPVRTPLHLTPGSQQQLEEFLGAERIYMPAALNPAARDQIRLIPGEHLGLFAASSQQRLFGQNYRIATSSERMGYRLEGKPLFRQHDLELLSAPTSFGTVQVPNDGQPIILMADRQTTGGYAKIGQIAAVDLPQLAQLLPGTNVSFELIRAEQAAQLDQQRESALQRLSSSLESLRAQLSKLTGP</sequence>
<keyword evidence="2" id="KW-0378">Hydrolase</keyword>
<accession>A0ABT8EG40</accession>
<evidence type="ECO:0000313" key="5">
    <source>
        <dbReference type="EMBL" id="MDN4120228.1"/>
    </source>
</evidence>
<reference evidence="5" key="1">
    <citation type="submission" date="2021-11" db="EMBL/GenBank/DDBJ databases">
        <title>Draft genome sequence of Alcaligenes endophyticus type strain CCUG 75668T.</title>
        <authorList>
            <person name="Salva-Serra F."/>
            <person name="Duran R.E."/>
            <person name="Seeger M."/>
            <person name="Moore E.R.B."/>
            <person name="Jaen-Luchoro D."/>
        </authorList>
    </citation>
    <scope>NUCLEOTIDE SEQUENCE</scope>
    <source>
        <strain evidence="5">CCUG 75668</strain>
    </source>
</reference>
<dbReference type="EMBL" id="JAJHNU010000001">
    <property type="protein sequence ID" value="MDN4120228.1"/>
    <property type="molecule type" value="Genomic_DNA"/>
</dbReference>
<evidence type="ECO:0000313" key="6">
    <source>
        <dbReference type="Proteomes" id="UP001168613"/>
    </source>
</evidence>
<keyword evidence="3" id="KW-0067">ATP-binding</keyword>
<dbReference type="InterPro" id="IPR029000">
    <property type="entry name" value="Cyclophilin-like_dom_sf"/>
</dbReference>
<dbReference type="PANTHER" id="PTHR43309:SF5">
    <property type="entry name" value="5-OXOPROLINASE SUBUNIT C"/>
    <property type="match status" value="1"/>
</dbReference>
<dbReference type="InterPro" id="IPR003778">
    <property type="entry name" value="CT_A_B"/>
</dbReference>
<gene>
    <name evidence="5" type="ORF">LMS43_02875</name>
</gene>
<dbReference type="SUPFAM" id="SSF50891">
    <property type="entry name" value="Cyclophilin-like"/>
    <property type="match status" value="1"/>
</dbReference>
<dbReference type="InterPro" id="IPR052708">
    <property type="entry name" value="PxpC"/>
</dbReference>
<keyword evidence="6" id="KW-1185">Reference proteome</keyword>
<dbReference type="Gene3D" id="2.40.100.10">
    <property type="entry name" value="Cyclophilin-like"/>
    <property type="match status" value="1"/>
</dbReference>
<proteinExistence type="predicted"/>